<proteinExistence type="predicted"/>
<dbReference type="Gene3D" id="3.40.50.2020">
    <property type="match status" value="1"/>
</dbReference>
<gene>
    <name evidence="1" type="ORF">EDD60_10834</name>
</gene>
<organism evidence="1 2">
    <name type="scientific">Longibaculum muris</name>
    <dbReference type="NCBI Taxonomy" id="1796628"/>
    <lineage>
        <taxon>Bacteria</taxon>
        <taxon>Bacillati</taxon>
        <taxon>Bacillota</taxon>
        <taxon>Erysipelotrichia</taxon>
        <taxon>Erysipelotrichales</taxon>
        <taxon>Coprobacillaceae</taxon>
        <taxon>Longibaculum</taxon>
    </lineage>
</organism>
<comment type="caution">
    <text evidence="1">The sequence shown here is derived from an EMBL/GenBank/DDBJ whole genome shotgun (WGS) entry which is preliminary data.</text>
</comment>
<dbReference type="AlphaFoldDB" id="A0A4R3Z3I0"/>
<reference evidence="1 2" key="1">
    <citation type="submission" date="2019-03" db="EMBL/GenBank/DDBJ databases">
        <title>Genomic Encyclopedia of Type Strains, Phase IV (KMG-IV): sequencing the most valuable type-strain genomes for metagenomic binning, comparative biology and taxonomic classification.</title>
        <authorList>
            <person name="Goeker M."/>
        </authorList>
    </citation>
    <scope>NUCLEOTIDE SEQUENCE [LARGE SCALE GENOMIC DNA]</scope>
    <source>
        <strain evidence="1 2">DSM 29487</strain>
    </source>
</reference>
<keyword evidence="1" id="KW-0328">Glycosyltransferase</keyword>
<dbReference type="RefSeq" id="WP_066450404.1">
    <property type="nucleotide sequence ID" value="NZ_CAUWFI010000025.1"/>
</dbReference>
<dbReference type="GeneID" id="98915232"/>
<accession>A0A4R3Z3I0</accession>
<dbReference type="CDD" id="cd06223">
    <property type="entry name" value="PRTases_typeI"/>
    <property type="match status" value="1"/>
</dbReference>
<protein>
    <submittedName>
        <fullName evidence="1">Orotate phosphoribosyltransferase</fullName>
    </submittedName>
</protein>
<sequence length="234" mass="25997">MKEQIRIPSKENDKLVLKVTPGHFSSDRFHVNYYIDMSSLKMRQSEAKLVAKVMAEKYVRKVKINAHLKGYNFENLIETGANRTPVDTIICMDGCEVIGAYLAEELTAGGFPSNNKHKSFYVITPEFDNTGQMVVRNNIQPMIKGKNVLVVLATAMSGHTISKAIGTILAHGGKVTGLSVIFANVDRVDEYPVYGVFTHEDLPNFKLSDPHHCEDCEAGIPLDAVVNSYGYQML</sequence>
<dbReference type="InterPro" id="IPR000836">
    <property type="entry name" value="PRTase_dom"/>
</dbReference>
<evidence type="ECO:0000313" key="2">
    <source>
        <dbReference type="Proteomes" id="UP000295515"/>
    </source>
</evidence>
<dbReference type="Proteomes" id="UP000295515">
    <property type="component" value="Unassembled WGS sequence"/>
</dbReference>
<dbReference type="GO" id="GO:0016757">
    <property type="term" value="F:glycosyltransferase activity"/>
    <property type="evidence" value="ECO:0007669"/>
    <property type="project" value="UniProtKB-KW"/>
</dbReference>
<dbReference type="EMBL" id="SMCQ01000008">
    <property type="protein sequence ID" value="TCV99595.1"/>
    <property type="molecule type" value="Genomic_DNA"/>
</dbReference>
<keyword evidence="2" id="KW-1185">Reference proteome</keyword>
<evidence type="ECO:0000313" key="1">
    <source>
        <dbReference type="EMBL" id="TCV99595.1"/>
    </source>
</evidence>
<dbReference type="SUPFAM" id="SSF53271">
    <property type="entry name" value="PRTase-like"/>
    <property type="match status" value="1"/>
</dbReference>
<name>A0A4R3Z3I0_9FIRM</name>
<keyword evidence="1" id="KW-0808">Transferase</keyword>
<dbReference type="InterPro" id="IPR029057">
    <property type="entry name" value="PRTase-like"/>
</dbReference>